<evidence type="ECO:0000313" key="2">
    <source>
        <dbReference type="Proteomes" id="UP000223366"/>
    </source>
</evidence>
<dbReference type="AlphaFoldDB" id="A0A9X7BNW9"/>
<dbReference type="EMBL" id="NVDU01000024">
    <property type="protein sequence ID" value="PFV31421.1"/>
    <property type="molecule type" value="Genomic_DNA"/>
</dbReference>
<comment type="caution">
    <text evidence="1">The sequence shown here is derived from an EMBL/GenBank/DDBJ whole genome shotgun (WGS) entry which is preliminary data.</text>
</comment>
<reference evidence="1 2" key="1">
    <citation type="submission" date="2017-09" db="EMBL/GenBank/DDBJ databases">
        <title>Large-scale bioinformatics analysis of Bacillus genomes uncovers conserved roles of natural products in bacterial physiology.</title>
        <authorList>
            <consortium name="Agbiome Team Llc"/>
            <person name="Bleich R.M."/>
            <person name="Grubbs K.J."/>
            <person name="Santa Maria K.C."/>
            <person name="Allen S.E."/>
            <person name="Farag S."/>
            <person name="Shank E.A."/>
            <person name="Bowers A."/>
        </authorList>
    </citation>
    <scope>NUCLEOTIDE SEQUENCE [LARGE SCALE GENOMIC DNA]</scope>
    <source>
        <strain evidence="1 2">AFS060060</strain>
    </source>
</reference>
<accession>A0A9X7BNW9</accession>
<dbReference type="Proteomes" id="UP000223366">
    <property type="component" value="Unassembled WGS sequence"/>
</dbReference>
<gene>
    <name evidence="1" type="ORF">COK99_12860</name>
</gene>
<sequence length="86" mass="10084">MGSNEGFDPIFLGEEFPISFPCLREDISQTALERAKIYAFTHFLIVMNKERKFAFYGVNNTDVEKIYSWIDVITGTWMRGLRIKIR</sequence>
<name>A0A9X7BNW9_BACTU</name>
<evidence type="ECO:0000313" key="1">
    <source>
        <dbReference type="EMBL" id="PFV31421.1"/>
    </source>
</evidence>
<organism evidence="1 2">
    <name type="scientific">Bacillus thuringiensis</name>
    <dbReference type="NCBI Taxonomy" id="1428"/>
    <lineage>
        <taxon>Bacteria</taxon>
        <taxon>Bacillati</taxon>
        <taxon>Bacillota</taxon>
        <taxon>Bacilli</taxon>
        <taxon>Bacillales</taxon>
        <taxon>Bacillaceae</taxon>
        <taxon>Bacillus</taxon>
        <taxon>Bacillus cereus group</taxon>
    </lineage>
</organism>
<protein>
    <submittedName>
        <fullName evidence="1">Uncharacterized protein</fullName>
    </submittedName>
</protein>
<proteinExistence type="predicted"/>
<dbReference type="RefSeq" id="WP_098685752.1">
    <property type="nucleotide sequence ID" value="NZ_NUJR01000130.1"/>
</dbReference>